<protein>
    <recommendedName>
        <fullName evidence="9">Allantoin permease</fullName>
    </recommendedName>
</protein>
<evidence type="ECO:0000313" key="8">
    <source>
        <dbReference type="Proteomes" id="UP000769157"/>
    </source>
</evidence>
<dbReference type="GO" id="GO:0005886">
    <property type="term" value="C:plasma membrane"/>
    <property type="evidence" value="ECO:0007669"/>
    <property type="project" value="TreeGrafter"/>
</dbReference>
<evidence type="ECO:0000256" key="5">
    <source>
        <dbReference type="ARBA" id="ARBA00023136"/>
    </source>
</evidence>
<keyword evidence="3 6" id="KW-0812">Transmembrane</keyword>
<evidence type="ECO:0000256" key="4">
    <source>
        <dbReference type="ARBA" id="ARBA00022989"/>
    </source>
</evidence>
<dbReference type="InterPro" id="IPR001248">
    <property type="entry name" value="Pur-cyt_permease"/>
</dbReference>
<sequence length="570" mass="64766">MNFIRRVDQFISIRDESENDPTKLRANHDLKPTPPKERTWEMYNYFIVWFQSVLTVTAWNTGPSLVQTTGLDYRQVIYAGLIASFWAALMVSLAAWPGATYHIGYPVLARSVFGPRLAKFFVLVRLFVAAMWFSVNSYNGAMCLVVCFRCVFGHRWVNLPNHLPASADITTAQMISFLVYWIGQFSLMFLHPRKIRWFFLVKGLIMPFACFGIFIFCMIKGHGASGFDIDVTSYNTSRGNKWMYVFNSVAGALSPMIVNQPDIARYAKKKSHVLIPQALGLIIAQMLILILGMACNSALKKAYGESYWSLWEMFDAILDRGWSAKTRFAIFLCAFAFTLSAAGTNVFGNSIPFAADISFLLPKYFTIVRGQIFLGLLTWALVPWKTVNSAETLINFLGSYSIFLGPVLACILVDFYIFRRGNLHVPSLYTKKPGSLYWNWHGCNVWGFCAWIISPVIAIPGFVRSYHMNILNQRWSDIFNCGWLYTFLIASGAYLLLGYFFRPKIYPDEHADAPTTFEYMVPTNGFFEDDEPINGVGHPSVMSYTSKDEEEVSVEDMKAEKVVLTENPVE</sequence>
<feature type="transmembrane region" description="Helical" evidence="6">
    <location>
        <begin position="197"/>
        <end position="221"/>
    </location>
</feature>
<dbReference type="Proteomes" id="UP000769157">
    <property type="component" value="Unassembled WGS sequence"/>
</dbReference>
<dbReference type="EMBL" id="JAEUBE010000158">
    <property type="protein sequence ID" value="KAH3667941.1"/>
    <property type="molecule type" value="Genomic_DNA"/>
</dbReference>
<evidence type="ECO:0000256" key="1">
    <source>
        <dbReference type="ARBA" id="ARBA00004141"/>
    </source>
</evidence>
<keyword evidence="4 6" id="KW-1133">Transmembrane helix</keyword>
<gene>
    <name evidence="7" type="ORF">OGAPHI_001695</name>
</gene>
<feature type="transmembrane region" description="Helical" evidence="6">
    <location>
        <begin position="360"/>
        <end position="382"/>
    </location>
</feature>
<evidence type="ECO:0000313" key="7">
    <source>
        <dbReference type="EMBL" id="KAH3667941.1"/>
    </source>
</evidence>
<proteinExistence type="inferred from homology"/>
<reference evidence="7" key="2">
    <citation type="submission" date="2021-01" db="EMBL/GenBank/DDBJ databases">
        <authorList>
            <person name="Schikora-Tamarit M.A."/>
        </authorList>
    </citation>
    <scope>NUCLEOTIDE SEQUENCE</scope>
    <source>
        <strain evidence="7">CBS6075</strain>
    </source>
</reference>
<accession>A0A9P8T7G2</accession>
<comment type="subcellular location">
    <subcellularLocation>
        <location evidence="1">Membrane</location>
        <topology evidence="1">Multi-pass membrane protein</topology>
    </subcellularLocation>
</comment>
<evidence type="ECO:0000256" key="2">
    <source>
        <dbReference type="ARBA" id="ARBA00008974"/>
    </source>
</evidence>
<feature type="transmembrane region" description="Helical" evidence="6">
    <location>
        <begin position="42"/>
        <end position="61"/>
    </location>
</feature>
<dbReference type="RefSeq" id="XP_046062355.1">
    <property type="nucleotide sequence ID" value="XM_046202483.1"/>
</dbReference>
<dbReference type="GeneID" id="70233662"/>
<feature type="transmembrane region" description="Helical" evidence="6">
    <location>
        <begin position="169"/>
        <end position="190"/>
    </location>
</feature>
<evidence type="ECO:0000256" key="3">
    <source>
        <dbReference type="ARBA" id="ARBA00022692"/>
    </source>
</evidence>
<dbReference type="AlphaFoldDB" id="A0A9P8T7G2"/>
<feature type="transmembrane region" description="Helical" evidence="6">
    <location>
        <begin position="328"/>
        <end position="348"/>
    </location>
</feature>
<feature type="transmembrane region" description="Helical" evidence="6">
    <location>
        <begin position="394"/>
        <end position="417"/>
    </location>
</feature>
<evidence type="ECO:0000256" key="6">
    <source>
        <dbReference type="SAM" id="Phobius"/>
    </source>
</evidence>
<comment type="caution">
    <text evidence="7">The sequence shown here is derived from an EMBL/GenBank/DDBJ whole genome shotgun (WGS) entry which is preliminary data.</text>
</comment>
<dbReference type="PANTHER" id="PTHR30618">
    <property type="entry name" value="NCS1 FAMILY PURINE/PYRIMIDINE TRANSPORTER"/>
    <property type="match status" value="1"/>
</dbReference>
<feature type="transmembrane region" description="Helical" evidence="6">
    <location>
        <begin position="483"/>
        <end position="501"/>
    </location>
</feature>
<feature type="transmembrane region" description="Helical" evidence="6">
    <location>
        <begin position="76"/>
        <end position="96"/>
    </location>
</feature>
<dbReference type="Pfam" id="PF02133">
    <property type="entry name" value="Transp_cyt_pur"/>
    <property type="match status" value="1"/>
</dbReference>
<feature type="transmembrane region" description="Helical" evidence="6">
    <location>
        <begin position="438"/>
        <end position="463"/>
    </location>
</feature>
<dbReference type="Gene3D" id="1.10.4160.10">
    <property type="entry name" value="Hydantoin permease"/>
    <property type="match status" value="1"/>
</dbReference>
<feature type="transmembrane region" description="Helical" evidence="6">
    <location>
        <begin position="278"/>
        <end position="299"/>
    </location>
</feature>
<feature type="transmembrane region" description="Helical" evidence="6">
    <location>
        <begin position="117"/>
        <end position="135"/>
    </location>
</feature>
<dbReference type="OrthoDB" id="2018619at2759"/>
<keyword evidence="5 6" id="KW-0472">Membrane</keyword>
<keyword evidence="8" id="KW-1185">Reference proteome</keyword>
<evidence type="ECO:0008006" key="9">
    <source>
        <dbReference type="Google" id="ProtNLM"/>
    </source>
</evidence>
<organism evidence="7 8">
    <name type="scientific">Ogataea philodendri</name>
    <dbReference type="NCBI Taxonomy" id="1378263"/>
    <lineage>
        <taxon>Eukaryota</taxon>
        <taxon>Fungi</taxon>
        <taxon>Dikarya</taxon>
        <taxon>Ascomycota</taxon>
        <taxon>Saccharomycotina</taxon>
        <taxon>Pichiomycetes</taxon>
        <taxon>Pichiales</taxon>
        <taxon>Pichiaceae</taxon>
        <taxon>Ogataea</taxon>
    </lineage>
</organism>
<reference evidence="7" key="1">
    <citation type="journal article" date="2021" name="Open Biol.">
        <title>Shared evolutionary footprints suggest mitochondrial oxidative damage underlies multiple complex I losses in fungi.</title>
        <authorList>
            <person name="Schikora-Tamarit M.A."/>
            <person name="Marcet-Houben M."/>
            <person name="Nosek J."/>
            <person name="Gabaldon T."/>
        </authorList>
    </citation>
    <scope>NUCLEOTIDE SEQUENCE</scope>
    <source>
        <strain evidence="7">CBS6075</strain>
    </source>
</reference>
<dbReference type="InterPro" id="IPR045225">
    <property type="entry name" value="Uracil/uridine/allantoin_perm"/>
</dbReference>
<dbReference type="GO" id="GO:0015205">
    <property type="term" value="F:nucleobase transmembrane transporter activity"/>
    <property type="evidence" value="ECO:0007669"/>
    <property type="project" value="TreeGrafter"/>
</dbReference>
<comment type="similarity">
    <text evidence="2">Belongs to the purine-cytosine permease (2.A.39) family.</text>
</comment>
<dbReference type="PANTHER" id="PTHR30618:SF0">
    <property type="entry name" value="PURINE-URACIL PERMEASE NCS1"/>
    <property type="match status" value="1"/>
</dbReference>
<name>A0A9P8T7G2_9ASCO</name>